<evidence type="ECO:0000313" key="1">
    <source>
        <dbReference type="EMBL" id="MFC6010811.1"/>
    </source>
</evidence>
<organism evidence="1 2">
    <name type="scientific">Nocardia lasii</name>
    <dbReference type="NCBI Taxonomy" id="1616107"/>
    <lineage>
        <taxon>Bacteria</taxon>
        <taxon>Bacillati</taxon>
        <taxon>Actinomycetota</taxon>
        <taxon>Actinomycetes</taxon>
        <taxon>Mycobacteriales</taxon>
        <taxon>Nocardiaceae</taxon>
        <taxon>Nocardia</taxon>
    </lineage>
</organism>
<comment type="caution">
    <text evidence="1">The sequence shown here is derived from an EMBL/GenBank/DDBJ whole genome shotgun (WGS) entry which is preliminary data.</text>
</comment>
<dbReference type="RefSeq" id="WP_378601235.1">
    <property type="nucleotide sequence ID" value="NZ_JBHSQN010000002.1"/>
</dbReference>
<dbReference type="InterPro" id="IPR011989">
    <property type="entry name" value="ARM-like"/>
</dbReference>
<proteinExistence type="predicted"/>
<name>A0ABW1JMZ3_9NOCA</name>
<dbReference type="InterPro" id="IPR016024">
    <property type="entry name" value="ARM-type_fold"/>
</dbReference>
<accession>A0ABW1JMZ3</accession>
<evidence type="ECO:0000313" key="2">
    <source>
        <dbReference type="Proteomes" id="UP001596223"/>
    </source>
</evidence>
<protein>
    <submittedName>
        <fullName evidence="1">HEAT repeat domain-containing protein</fullName>
    </submittedName>
</protein>
<dbReference type="Proteomes" id="UP001596223">
    <property type="component" value="Unassembled WGS sequence"/>
</dbReference>
<sequence>MGCQAEKRERDVATRLLDEYRQAGGYADTIPEIGRRLHDSPAVIVVIAQWLTELEDRWPGPETEGRRLTRLSLTNALNRTASRETTAIPALISQFDYSKAISPQVRWAAGNVIFRIPAGRKYFEELAAIAADRRFGTDRQMVVGWLGKSQHPDAAAVAADQLDDETVQGHALDALSKMRAQGISELVEPFLTSKFPWYRRNAARIIHYDQG</sequence>
<keyword evidence="2" id="KW-1185">Reference proteome</keyword>
<gene>
    <name evidence="1" type="ORF">ACFP3H_07075</name>
</gene>
<dbReference type="SUPFAM" id="SSF48371">
    <property type="entry name" value="ARM repeat"/>
    <property type="match status" value="1"/>
</dbReference>
<dbReference type="Gene3D" id="1.25.10.10">
    <property type="entry name" value="Leucine-rich Repeat Variant"/>
    <property type="match status" value="1"/>
</dbReference>
<dbReference type="EMBL" id="JBHSQN010000002">
    <property type="protein sequence ID" value="MFC6010811.1"/>
    <property type="molecule type" value="Genomic_DNA"/>
</dbReference>
<reference evidence="2" key="1">
    <citation type="journal article" date="2019" name="Int. J. Syst. Evol. Microbiol.">
        <title>The Global Catalogue of Microorganisms (GCM) 10K type strain sequencing project: providing services to taxonomists for standard genome sequencing and annotation.</title>
        <authorList>
            <consortium name="The Broad Institute Genomics Platform"/>
            <consortium name="The Broad Institute Genome Sequencing Center for Infectious Disease"/>
            <person name="Wu L."/>
            <person name="Ma J."/>
        </authorList>
    </citation>
    <scope>NUCLEOTIDE SEQUENCE [LARGE SCALE GENOMIC DNA]</scope>
    <source>
        <strain evidence="2">CCUG 36956</strain>
    </source>
</reference>